<dbReference type="Gene3D" id="4.10.1060.10">
    <property type="entry name" value="Zinc finger, RanBP2-type"/>
    <property type="match status" value="1"/>
</dbReference>
<evidence type="ECO:0000313" key="9">
    <source>
        <dbReference type="Proteomes" id="UP000799766"/>
    </source>
</evidence>
<keyword evidence="3" id="KW-0862">Zinc</keyword>
<dbReference type="GO" id="GO:0008270">
    <property type="term" value="F:zinc ion binding"/>
    <property type="evidence" value="ECO:0007669"/>
    <property type="project" value="UniProtKB-KW"/>
</dbReference>
<dbReference type="PROSITE" id="PS50199">
    <property type="entry name" value="ZF_RANBP2_2"/>
    <property type="match status" value="1"/>
</dbReference>
<protein>
    <submittedName>
        <fullName evidence="8">WLM domain-containing protein</fullName>
    </submittedName>
</protein>
<name>A0A6A6P6T5_9PEZI</name>
<feature type="domain" description="WLM" evidence="7">
    <location>
        <begin position="1"/>
        <end position="198"/>
    </location>
</feature>
<keyword evidence="2 4" id="KW-0863">Zinc-finger</keyword>
<dbReference type="AlphaFoldDB" id="A0A6A6P6T5"/>
<evidence type="ECO:0000313" key="8">
    <source>
        <dbReference type="EMBL" id="KAF2459706.1"/>
    </source>
</evidence>
<evidence type="ECO:0000259" key="7">
    <source>
        <dbReference type="PROSITE" id="PS51397"/>
    </source>
</evidence>
<proteinExistence type="predicted"/>
<dbReference type="InterPro" id="IPR001876">
    <property type="entry name" value="Znf_RanBP2"/>
</dbReference>
<feature type="domain" description="RanBP2-type" evidence="6">
    <location>
        <begin position="329"/>
        <end position="354"/>
    </location>
</feature>
<evidence type="ECO:0000256" key="3">
    <source>
        <dbReference type="ARBA" id="ARBA00022833"/>
    </source>
</evidence>
<dbReference type="Pfam" id="PF08325">
    <property type="entry name" value="WLM"/>
    <property type="match status" value="1"/>
</dbReference>
<dbReference type="GO" id="GO:0006281">
    <property type="term" value="P:DNA repair"/>
    <property type="evidence" value="ECO:0007669"/>
    <property type="project" value="TreeGrafter"/>
</dbReference>
<feature type="compositionally biased region" description="Basic and acidic residues" evidence="5">
    <location>
        <begin position="256"/>
        <end position="271"/>
    </location>
</feature>
<dbReference type="PROSITE" id="PS51397">
    <property type="entry name" value="WLM"/>
    <property type="match status" value="1"/>
</dbReference>
<gene>
    <name evidence="8" type="ORF">BDY21DRAFT_413610</name>
</gene>
<dbReference type="Pfam" id="PF00641">
    <property type="entry name" value="Zn_ribbon_RanBP"/>
    <property type="match status" value="1"/>
</dbReference>
<dbReference type="EMBL" id="MU001674">
    <property type="protein sequence ID" value="KAF2459706.1"/>
    <property type="molecule type" value="Genomic_DNA"/>
</dbReference>
<organism evidence="8 9">
    <name type="scientific">Lineolata rhizophorae</name>
    <dbReference type="NCBI Taxonomy" id="578093"/>
    <lineage>
        <taxon>Eukaryota</taxon>
        <taxon>Fungi</taxon>
        <taxon>Dikarya</taxon>
        <taxon>Ascomycota</taxon>
        <taxon>Pezizomycotina</taxon>
        <taxon>Dothideomycetes</taxon>
        <taxon>Dothideomycetes incertae sedis</taxon>
        <taxon>Lineolatales</taxon>
        <taxon>Lineolataceae</taxon>
        <taxon>Lineolata</taxon>
    </lineage>
</organism>
<keyword evidence="1" id="KW-0479">Metal-binding</keyword>
<dbReference type="PANTHER" id="PTHR46622:SF1">
    <property type="entry name" value="DNA-DEPENDENT METALLOPROTEASE WSS1"/>
    <property type="match status" value="1"/>
</dbReference>
<dbReference type="InterPro" id="IPR013536">
    <property type="entry name" value="WLM_dom"/>
</dbReference>
<evidence type="ECO:0000256" key="4">
    <source>
        <dbReference type="PROSITE-ProRule" id="PRU00322"/>
    </source>
</evidence>
<feature type="region of interest" description="Disordered" evidence="5">
    <location>
        <begin position="255"/>
        <end position="315"/>
    </location>
</feature>
<accession>A0A6A6P6T5</accession>
<evidence type="ECO:0000259" key="6">
    <source>
        <dbReference type="PROSITE" id="PS50199"/>
    </source>
</evidence>
<evidence type="ECO:0000256" key="2">
    <source>
        <dbReference type="ARBA" id="ARBA00022771"/>
    </source>
</evidence>
<keyword evidence="9" id="KW-1185">Reference proteome</keyword>
<evidence type="ECO:0000256" key="1">
    <source>
        <dbReference type="ARBA" id="ARBA00022723"/>
    </source>
</evidence>
<sequence>MRELDPHFGAYEHLPNLKNPDNALQVLRKVASIVKPIMRKRLWRVGILCEFLPQDPSLQGLNVNKTERICLRLRYPGDPTQFKPLESVVDTLLHELCHIVIGPHNAQFQVLWDELRAEHRDLLFKGYTGEGFLSEGHRLGGRLSKRLPVHEMRRQARAAAEKRAVHNRGSGQKLGGAPVLRGADMRAVIAEAVARRNGIESSPSGKYKGGCASGTKEAARLAEQAKRNGFRTKAEEDDANDAAIAQALIELMEEDETRKIEEREAERDGIEAKMAQPSSSRTMPPPVPLESKPTQPSRAPNPPPTRDTQRQPQSTRPIMAPAAAAPTIWTCMICTLENPQDALECDACGTDRATSVPSEVLDTWSKADSTSRRPEKPKQTEKIGWNCRKCGAFMENQWWTCSACGMMKSSS</sequence>
<dbReference type="PROSITE" id="PS01358">
    <property type="entry name" value="ZF_RANBP2_1"/>
    <property type="match status" value="1"/>
</dbReference>
<dbReference type="OrthoDB" id="261960at2759"/>
<dbReference type="SMART" id="SM00547">
    <property type="entry name" value="ZnF_RBZ"/>
    <property type="match status" value="1"/>
</dbReference>
<dbReference type="Proteomes" id="UP000799766">
    <property type="component" value="Unassembled WGS sequence"/>
</dbReference>
<evidence type="ECO:0000256" key="5">
    <source>
        <dbReference type="SAM" id="MobiDB-lite"/>
    </source>
</evidence>
<dbReference type="PANTHER" id="PTHR46622">
    <property type="entry name" value="DNA-DEPENDENT METALLOPROTEASE WSS1"/>
    <property type="match status" value="1"/>
</dbReference>
<dbReference type="GO" id="GO:0008237">
    <property type="term" value="F:metallopeptidase activity"/>
    <property type="evidence" value="ECO:0007669"/>
    <property type="project" value="TreeGrafter"/>
</dbReference>
<dbReference type="InterPro" id="IPR053000">
    <property type="entry name" value="WSS1-like_metalloprotease"/>
</dbReference>
<reference evidence="8" key="1">
    <citation type="journal article" date="2020" name="Stud. Mycol.">
        <title>101 Dothideomycetes genomes: a test case for predicting lifestyles and emergence of pathogens.</title>
        <authorList>
            <person name="Haridas S."/>
            <person name="Albert R."/>
            <person name="Binder M."/>
            <person name="Bloem J."/>
            <person name="Labutti K."/>
            <person name="Salamov A."/>
            <person name="Andreopoulos B."/>
            <person name="Baker S."/>
            <person name="Barry K."/>
            <person name="Bills G."/>
            <person name="Bluhm B."/>
            <person name="Cannon C."/>
            <person name="Castanera R."/>
            <person name="Culley D."/>
            <person name="Daum C."/>
            <person name="Ezra D."/>
            <person name="Gonzalez J."/>
            <person name="Henrissat B."/>
            <person name="Kuo A."/>
            <person name="Liang C."/>
            <person name="Lipzen A."/>
            <person name="Lutzoni F."/>
            <person name="Magnuson J."/>
            <person name="Mondo S."/>
            <person name="Nolan M."/>
            <person name="Ohm R."/>
            <person name="Pangilinan J."/>
            <person name="Park H.-J."/>
            <person name="Ramirez L."/>
            <person name="Alfaro M."/>
            <person name="Sun H."/>
            <person name="Tritt A."/>
            <person name="Yoshinaga Y."/>
            <person name="Zwiers L.-H."/>
            <person name="Turgeon B."/>
            <person name="Goodwin S."/>
            <person name="Spatafora J."/>
            <person name="Crous P."/>
            <person name="Grigoriev I."/>
        </authorList>
    </citation>
    <scope>NUCLEOTIDE SEQUENCE</scope>
    <source>
        <strain evidence="8">ATCC 16933</strain>
    </source>
</reference>
<dbReference type="GO" id="GO:0005634">
    <property type="term" value="C:nucleus"/>
    <property type="evidence" value="ECO:0007669"/>
    <property type="project" value="TreeGrafter"/>
</dbReference>